<evidence type="ECO:0008006" key="5">
    <source>
        <dbReference type="Google" id="ProtNLM"/>
    </source>
</evidence>
<keyword evidence="4" id="KW-1185">Reference proteome</keyword>
<feature type="transmembrane region" description="Helical" evidence="2">
    <location>
        <begin position="38"/>
        <end position="56"/>
    </location>
</feature>
<protein>
    <recommendedName>
        <fullName evidence="5">DUF4350 domain-containing protein</fullName>
    </recommendedName>
</protein>
<keyword evidence="2" id="KW-1133">Transmembrane helix</keyword>
<evidence type="ECO:0000313" key="4">
    <source>
        <dbReference type="Proteomes" id="UP001415169"/>
    </source>
</evidence>
<keyword evidence="2" id="KW-0812">Transmembrane</keyword>
<gene>
    <name evidence="3" type="ORF">GCM10022286_28700</name>
</gene>
<evidence type="ECO:0000256" key="2">
    <source>
        <dbReference type="SAM" id="Phobius"/>
    </source>
</evidence>
<dbReference type="RefSeq" id="WP_344792570.1">
    <property type="nucleotide sequence ID" value="NZ_BAABBV010000002.1"/>
</dbReference>
<evidence type="ECO:0000313" key="3">
    <source>
        <dbReference type="EMBL" id="GAA4165486.1"/>
    </source>
</evidence>
<comment type="caution">
    <text evidence="3">The sequence shown here is derived from an EMBL/GenBank/DDBJ whole genome shotgun (WGS) entry which is preliminary data.</text>
</comment>
<name>A0ABP7ZN55_9MICO</name>
<keyword evidence="2" id="KW-0472">Membrane</keyword>
<accession>A0ABP7ZN55</accession>
<proteinExistence type="predicted"/>
<evidence type="ECO:0000256" key="1">
    <source>
        <dbReference type="SAM" id="MobiDB-lite"/>
    </source>
</evidence>
<feature type="region of interest" description="Disordered" evidence="1">
    <location>
        <begin position="1"/>
        <end position="21"/>
    </location>
</feature>
<reference evidence="3" key="2">
    <citation type="submission" date="2023-12" db="EMBL/GenBank/DDBJ databases">
        <authorList>
            <person name="Sun Q."/>
            <person name="Inoue M."/>
        </authorList>
    </citation>
    <scope>NUCLEOTIDE SEQUENCE</scope>
    <source>
        <strain evidence="3">JCM 17590</strain>
    </source>
</reference>
<organism evidence="3 4">
    <name type="scientific">Gryllotalpicola daejeonensis</name>
    <dbReference type="NCBI Taxonomy" id="993087"/>
    <lineage>
        <taxon>Bacteria</taxon>
        <taxon>Bacillati</taxon>
        <taxon>Actinomycetota</taxon>
        <taxon>Actinomycetes</taxon>
        <taxon>Micrococcales</taxon>
        <taxon>Microbacteriaceae</taxon>
        <taxon>Gryllotalpicola</taxon>
    </lineage>
</organism>
<dbReference type="Proteomes" id="UP001415169">
    <property type="component" value="Unassembled WGS sequence"/>
</dbReference>
<feature type="transmembrane region" description="Helical" evidence="2">
    <location>
        <begin position="214"/>
        <end position="232"/>
    </location>
</feature>
<dbReference type="EMBL" id="BAABBV010000002">
    <property type="protein sequence ID" value="GAA4165486.1"/>
    <property type="molecule type" value="Genomic_DNA"/>
</dbReference>
<sequence length="351" mass="36484">MTTTTTGPDASQARAGQASAPVLTPTLRQRLRASRGRFIIGAIIVVVAILGVLIAGQSAQQRPALDPDSATPTGAKALVSVLRDHGVDVRAASSLDQAGRAAAGVAPDDLTIALFDPNGFLAPAKLAADDRLDARTVLIDPAKSTEKAMRATGRDVAVISTPTVLENEHIIESDNAGQAIRLLGGTKVLIWYTPSFADLGVSGPKTIADLTPPWVTPLILLAALVAVAAAIWRGRRFGPLVVEDLPVVVRASESLEGRARLYQRSDARLSALDALRMGAVGRLAKSVGLGSGATVTDVCAAVAAQARLDPGEVRAVLLDAVPRTDAELMDLSRRVAAVEESVTPSTTIRKS</sequence>
<reference evidence="3" key="1">
    <citation type="journal article" date="2014" name="Int. J. Syst. Evol. Microbiol.">
        <title>Complete genome of a new Firmicutes species belonging to the dominant human colonic microbiota ('Ruminococcus bicirculans') reveals two chromosomes and a selective capacity to utilize plant glucans.</title>
        <authorList>
            <consortium name="NISC Comparative Sequencing Program"/>
            <person name="Wegmann U."/>
            <person name="Louis P."/>
            <person name="Goesmann A."/>
            <person name="Henrissat B."/>
            <person name="Duncan S.H."/>
            <person name="Flint H.J."/>
        </authorList>
    </citation>
    <scope>NUCLEOTIDE SEQUENCE</scope>
    <source>
        <strain evidence="3">JCM 17590</strain>
    </source>
</reference>